<dbReference type="InterPro" id="IPR001365">
    <property type="entry name" value="A_deaminase_dom"/>
</dbReference>
<keyword evidence="6" id="KW-0479">Metal-binding</keyword>
<dbReference type="GO" id="GO:0046103">
    <property type="term" value="P:inosine biosynthetic process"/>
    <property type="evidence" value="ECO:0007669"/>
    <property type="project" value="TreeGrafter"/>
</dbReference>
<comment type="cofactor">
    <cofactor evidence="1">
        <name>Zn(2+)</name>
        <dbReference type="ChEBI" id="CHEBI:29105"/>
    </cofactor>
</comment>
<comment type="catalytic activity">
    <reaction evidence="9">
        <text>adenosine + H2O + H(+) = inosine + NH4(+)</text>
        <dbReference type="Rhea" id="RHEA:24408"/>
        <dbReference type="ChEBI" id="CHEBI:15377"/>
        <dbReference type="ChEBI" id="CHEBI:15378"/>
        <dbReference type="ChEBI" id="CHEBI:16335"/>
        <dbReference type="ChEBI" id="CHEBI:17596"/>
        <dbReference type="ChEBI" id="CHEBI:28938"/>
        <dbReference type="EC" id="3.5.4.4"/>
    </reaction>
</comment>
<evidence type="ECO:0000256" key="4">
    <source>
        <dbReference type="ARBA" id="ARBA00012784"/>
    </source>
</evidence>
<dbReference type="InterPro" id="IPR032466">
    <property type="entry name" value="Metal_Hydrolase"/>
</dbReference>
<dbReference type="EC" id="3.5.4.4" evidence="4"/>
<evidence type="ECO:0000313" key="12">
    <source>
        <dbReference type="Proteomes" id="UP000078544"/>
    </source>
</evidence>
<evidence type="ECO:0000256" key="5">
    <source>
        <dbReference type="ARBA" id="ARBA00022525"/>
    </source>
</evidence>
<dbReference type="GO" id="GO:0046872">
    <property type="term" value="F:metal ion binding"/>
    <property type="evidence" value="ECO:0007669"/>
    <property type="project" value="UniProtKB-KW"/>
</dbReference>
<comment type="similarity">
    <text evidence="3">Belongs to the metallo-dependent hydrolases superfamily. Adenosine and AMP deaminases family. ADGF subfamily.</text>
</comment>
<keyword evidence="7" id="KW-0732">Signal</keyword>
<evidence type="ECO:0000256" key="1">
    <source>
        <dbReference type="ARBA" id="ARBA00001947"/>
    </source>
</evidence>
<gene>
    <name evidence="11" type="ORF">AAL_06699</name>
</gene>
<evidence type="ECO:0000256" key="7">
    <source>
        <dbReference type="ARBA" id="ARBA00022729"/>
    </source>
</evidence>
<dbReference type="Gene3D" id="3.20.20.140">
    <property type="entry name" value="Metal-dependent hydrolases"/>
    <property type="match status" value="1"/>
</dbReference>
<proteinExistence type="inferred from homology"/>
<dbReference type="FunFam" id="3.20.20.140:FF:000017">
    <property type="entry name" value="Adenosine deaminase 2"/>
    <property type="match status" value="1"/>
</dbReference>
<dbReference type="Proteomes" id="UP000078544">
    <property type="component" value="Unassembled WGS sequence"/>
</dbReference>
<dbReference type="SUPFAM" id="SSF51556">
    <property type="entry name" value="Metallo-dependent hydrolases"/>
    <property type="match status" value="1"/>
</dbReference>
<dbReference type="Pfam" id="PF00962">
    <property type="entry name" value="A_deaminase"/>
    <property type="match status" value="1"/>
</dbReference>
<dbReference type="EMBL" id="AZGY01000018">
    <property type="protein sequence ID" value="KZZ91463.1"/>
    <property type="molecule type" value="Genomic_DNA"/>
</dbReference>
<evidence type="ECO:0000259" key="10">
    <source>
        <dbReference type="Pfam" id="PF00962"/>
    </source>
</evidence>
<dbReference type="PANTHER" id="PTHR11409">
    <property type="entry name" value="ADENOSINE DEAMINASE"/>
    <property type="match status" value="1"/>
</dbReference>
<evidence type="ECO:0000313" key="11">
    <source>
        <dbReference type="EMBL" id="KZZ91463.1"/>
    </source>
</evidence>
<organism evidence="11 12">
    <name type="scientific">Moelleriella libera RCEF 2490</name>
    <dbReference type="NCBI Taxonomy" id="1081109"/>
    <lineage>
        <taxon>Eukaryota</taxon>
        <taxon>Fungi</taxon>
        <taxon>Dikarya</taxon>
        <taxon>Ascomycota</taxon>
        <taxon>Pezizomycotina</taxon>
        <taxon>Sordariomycetes</taxon>
        <taxon>Hypocreomycetidae</taxon>
        <taxon>Hypocreales</taxon>
        <taxon>Clavicipitaceae</taxon>
        <taxon>Moelleriella</taxon>
    </lineage>
</organism>
<dbReference type="GO" id="GO:0006154">
    <property type="term" value="P:adenosine catabolic process"/>
    <property type="evidence" value="ECO:0007669"/>
    <property type="project" value="TreeGrafter"/>
</dbReference>
<comment type="subcellular location">
    <subcellularLocation>
        <location evidence="2">Secreted</location>
    </subcellularLocation>
</comment>
<evidence type="ECO:0000256" key="9">
    <source>
        <dbReference type="ARBA" id="ARBA00047764"/>
    </source>
</evidence>
<dbReference type="OrthoDB" id="7202371at2759"/>
<evidence type="ECO:0000256" key="2">
    <source>
        <dbReference type="ARBA" id="ARBA00004613"/>
    </source>
</evidence>
<protein>
    <recommendedName>
        <fullName evidence="4">adenosine deaminase</fullName>
        <ecNumber evidence="4">3.5.4.4</ecNumber>
    </recommendedName>
</protein>
<evidence type="ECO:0000256" key="3">
    <source>
        <dbReference type="ARBA" id="ARBA00006083"/>
    </source>
</evidence>
<dbReference type="PANTHER" id="PTHR11409:SF37">
    <property type="entry name" value="ADENOSINE DEAMINASE DOMAIN-CONTAINING PROTEIN"/>
    <property type="match status" value="1"/>
</dbReference>
<evidence type="ECO:0000256" key="8">
    <source>
        <dbReference type="ARBA" id="ARBA00022801"/>
    </source>
</evidence>
<keyword evidence="8" id="KW-0378">Hydrolase</keyword>
<dbReference type="InterPro" id="IPR006330">
    <property type="entry name" value="Ado/ade_deaminase"/>
</dbReference>
<sequence>MSHETPPEDAKIDALPAAHALDGQTKDLNLRGFEALELITAPSPSCEDVEYYARRARFVQAEQGLSFDSICRARATPLERKVDTIIDGLRQQDRDEIYGAAKPRQGYARQIHPRSEGDHFLSNRDLIAQTKLFRVLQRMPKGTHLHIHYNACLPPAALLDIAKEMDRMYITSNLPLSSDNDFSSYDKCELQFSIRSQDAEKPGNLFAPNYQPQQTMKFADFLNHFPRHYRRATVDDWLQQKLIFQEEEAHGMLQTAAGAWEKFNGRTRMMKGLFNYEKAYRRYAQLFLEDLVRDNIDYAEIRPNFMKSNQLFTDDGMGRIDNRGMIDIIVEEVTKFKKTMAANGHQFGGIKIIYTTPRSLPPEDIEASLQECLKLKQEFPQWIAGYDLAGEESKGRPLKDFVIPLRSFQRQCKQLSIHIPFLFHCGETLDMGTDVDGNVIDAILLGAERVGHCFALPRHPIAMQQIKRLNICVEGCPISNEVLGLTPRIGGHSIYTLLANNVHCTVNSDNGALFGSTLSHDFYQIVAGKADFSLYGLKQLALWSIQHACLTHDERERILSEWSAKWETWLRWVIEEYDETCASD</sequence>
<keyword evidence="5" id="KW-0964">Secreted</keyword>
<name>A0A162ICF7_9HYPO</name>
<dbReference type="GO" id="GO:0005576">
    <property type="term" value="C:extracellular region"/>
    <property type="evidence" value="ECO:0007669"/>
    <property type="project" value="UniProtKB-SubCell"/>
</dbReference>
<keyword evidence="12" id="KW-1185">Reference proteome</keyword>
<comment type="caution">
    <text evidence="11">The sequence shown here is derived from an EMBL/GenBank/DDBJ whole genome shotgun (WGS) entry which is preliminary data.</text>
</comment>
<dbReference type="AlphaFoldDB" id="A0A162ICF7"/>
<reference evidence="11 12" key="1">
    <citation type="journal article" date="2016" name="Genome Biol. Evol.">
        <title>Divergent and convergent evolution of fungal pathogenicity.</title>
        <authorList>
            <person name="Shang Y."/>
            <person name="Xiao G."/>
            <person name="Zheng P."/>
            <person name="Cen K."/>
            <person name="Zhan S."/>
            <person name="Wang C."/>
        </authorList>
    </citation>
    <scope>NUCLEOTIDE SEQUENCE [LARGE SCALE GENOMIC DNA]</scope>
    <source>
        <strain evidence="11 12">RCEF 2490</strain>
    </source>
</reference>
<accession>A0A162ICF7</accession>
<dbReference type="STRING" id="1081109.A0A162ICF7"/>
<dbReference type="GO" id="GO:0004000">
    <property type="term" value="F:adenosine deaminase activity"/>
    <property type="evidence" value="ECO:0007669"/>
    <property type="project" value="TreeGrafter"/>
</dbReference>
<feature type="domain" description="Adenosine deaminase" evidence="10">
    <location>
        <begin position="253"/>
        <end position="561"/>
    </location>
</feature>
<evidence type="ECO:0000256" key="6">
    <source>
        <dbReference type="ARBA" id="ARBA00022723"/>
    </source>
</evidence>